<dbReference type="Gene3D" id="3.20.20.70">
    <property type="entry name" value="Aldolase class I"/>
    <property type="match status" value="1"/>
</dbReference>
<evidence type="ECO:0000313" key="9">
    <source>
        <dbReference type="Proteomes" id="UP000239237"/>
    </source>
</evidence>
<dbReference type="GeneID" id="99674246"/>
<name>A0A2N9K8E6_9LACO</name>
<dbReference type="InterPro" id="IPR050146">
    <property type="entry name" value="Type-I_3-dehydroquinase"/>
</dbReference>
<dbReference type="EC" id="4.2.1.10" evidence="2"/>
<reference evidence="6 9" key="2">
    <citation type="submission" date="2018-02" db="EMBL/GenBank/DDBJ databases">
        <authorList>
            <person name="Rodrigo-Torres L."/>
            <person name="Arahal R. D."/>
            <person name="Lucena T."/>
        </authorList>
    </citation>
    <scope>NUCLEOTIDE SEQUENCE [LARGE SCALE GENOMIC DNA]</scope>
    <source>
        <strain evidence="6 9">CECT 8486</strain>
    </source>
</reference>
<dbReference type="AlphaFoldDB" id="A0A2N9K8E6"/>
<reference evidence="7 8" key="1">
    <citation type="submission" date="2018-02" db="EMBL/GenBank/DDBJ databases">
        <authorList>
            <person name="Cohen D.B."/>
            <person name="Kent A.D."/>
        </authorList>
    </citation>
    <scope>NUCLEOTIDE SEQUENCE [LARGE SCALE GENOMIC DNA]</scope>
    <source>
        <strain evidence="7 8">CECT 9216</strain>
    </source>
</reference>
<protein>
    <recommendedName>
        <fullName evidence="2">3-dehydroquinate dehydratase</fullName>
        <ecNumber evidence="2">4.2.1.10</ecNumber>
    </recommendedName>
</protein>
<evidence type="ECO:0000256" key="5">
    <source>
        <dbReference type="ARBA" id="ARBA00023270"/>
    </source>
</evidence>
<evidence type="ECO:0000256" key="2">
    <source>
        <dbReference type="ARBA" id="ARBA00012060"/>
    </source>
</evidence>
<evidence type="ECO:0000256" key="1">
    <source>
        <dbReference type="ARBA" id="ARBA00001864"/>
    </source>
</evidence>
<dbReference type="RefSeq" id="WP_072613723.1">
    <property type="nucleotide sequence ID" value="NZ_AP017935.1"/>
</dbReference>
<evidence type="ECO:0000313" key="6">
    <source>
        <dbReference type="EMBL" id="SPD91425.1"/>
    </source>
</evidence>
<keyword evidence="3" id="KW-0028">Amino-acid biosynthesis</keyword>
<evidence type="ECO:0000256" key="4">
    <source>
        <dbReference type="ARBA" id="ARBA00023239"/>
    </source>
</evidence>
<dbReference type="EMBL" id="OKQU01000001">
    <property type="protein sequence ID" value="SPE06650.1"/>
    <property type="molecule type" value="Genomic_DNA"/>
</dbReference>
<evidence type="ECO:0000256" key="3">
    <source>
        <dbReference type="ARBA" id="ARBA00023141"/>
    </source>
</evidence>
<dbReference type="Proteomes" id="UP000237923">
    <property type="component" value="Unassembled WGS sequence"/>
</dbReference>
<dbReference type="PANTHER" id="PTHR43699:SF1">
    <property type="entry name" value="3-DEHYDROQUINATE DEHYDRATASE"/>
    <property type="match status" value="1"/>
</dbReference>
<dbReference type="InterPro" id="IPR013785">
    <property type="entry name" value="Aldolase_TIM"/>
</dbReference>
<sequence>MTLRELLNIPSSTNKPIIAVPLTLGPTDKFSPFAQKLQQQNPDIVEWRADYIADDFSQAVMWQQVKTGAQNELAQKEVSAMTEAKMLSEIDNAKQEFMANWPQMNAQIIKELTGTVFNSIGGFPVILTYRTVEQGGKGEMSAVEYATFVISALHSGYPFAAVDVEYTLDEPLRKSIMEAAHQVNVPVILSYHDFNSTPKILNKMIIDMSETAADIIKLAVMPKDEADVQYLLDVTHDSEVPQPLITMSMGELGKRTRVEGYQYGSELTFATLNDSSKSAPGQLTINELLQAWQ</sequence>
<accession>A0A2N9K8E6</accession>
<dbReference type="PANTHER" id="PTHR43699">
    <property type="entry name" value="3-DEHYDROQUINATE DEHYDRATASE"/>
    <property type="match status" value="1"/>
</dbReference>
<dbReference type="SUPFAM" id="SSF51569">
    <property type="entry name" value="Aldolase"/>
    <property type="match status" value="1"/>
</dbReference>
<dbReference type="CDD" id="cd00502">
    <property type="entry name" value="DHQase_I"/>
    <property type="match status" value="1"/>
</dbReference>
<evidence type="ECO:0000313" key="8">
    <source>
        <dbReference type="Proteomes" id="UP000237923"/>
    </source>
</evidence>
<dbReference type="InterPro" id="IPR001381">
    <property type="entry name" value="DHquinase_I"/>
</dbReference>
<keyword evidence="9" id="KW-1185">Reference proteome</keyword>
<keyword evidence="4 7" id="KW-0456">Lyase</keyword>
<dbReference type="Proteomes" id="UP000239237">
    <property type="component" value="Unassembled WGS sequence"/>
</dbReference>
<dbReference type="Pfam" id="PF01487">
    <property type="entry name" value="DHquinase_I"/>
    <property type="match status" value="1"/>
</dbReference>
<keyword evidence="3" id="KW-0057">Aromatic amino acid biosynthesis</keyword>
<dbReference type="GO" id="GO:0046279">
    <property type="term" value="P:3,4-dihydroxybenzoate biosynthetic process"/>
    <property type="evidence" value="ECO:0007669"/>
    <property type="project" value="TreeGrafter"/>
</dbReference>
<organism evidence="7 8">
    <name type="scientific">Leuconostoc suionicum</name>
    <dbReference type="NCBI Taxonomy" id="1511761"/>
    <lineage>
        <taxon>Bacteria</taxon>
        <taxon>Bacillati</taxon>
        <taxon>Bacillota</taxon>
        <taxon>Bacilli</taxon>
        <taxon>Lactobacillales</taxon>
        <taxon>Lactobacillaceae</taxon>
        <taxon>Leuconostoc</taxon>
    </lineage>
</organism>
<dbReference type="GO" id="GO:0003855">
    <property type="term" value="F:3-dehydroquinate dehydratase activity"/>
    <property type="evidence" value="ECO:0007669"/>
    <property type="project" value="UniProtKB-EC"/>
</dbReference>
<dbReference type="EMBL" id="OKQR01000001">
    <property type="protein sequence ID" value="SPD91425.1"/>
    <property type="molecule type" value="Genomic_DNA"/>
</dbReference>
<gene>
    <name evidence="7" type="primary">aroD</name>
    <name evidence="6" type="ORF">LES8486_00405</name>
    <name evidence="7" type="ORF">LES9216_00552</name>
</gene>
<dbReference type="GO" id="GO:0009073">
    <property type="term" value="P:aromatic amino acid family biosynthetic process"/>
    <property type="evidence" value="ECO:0007669"/>
    <property type="project" value="UniProtKB-KW"/>
</dbReference>
<dbReference type="KEGG" id="lsu:A6B45_05520"/>
<proteinExistence type="predicted"/>
<comment type="catalytic activity">
    <reaction evidence="1">
        <text>3-dehydroquinate = 3-dehydroshikimate + H2O</text>
        <dbReference type="Rhea" id="RHEA:21096"/>
        <dbReference type="ChEBI" id="CHEBI:15377"/>
        <dbReference type="ChEBI" id="CHEBI:16630"/>
        <dbReference type="ChEBI" id="CHEBI:32364"/>
        <dbReference type="EC" id="4.2.1.10"/>
    </reaction>
</comment>
<evidence type="ECO:0000313" key="7">
    <source>
        <dbReference type="EMBL" id="SPE06650.1"/>
    </source>
</evidence>
<keyword evidence="5" id="KW-0704">Schiff base</keyword>